<sequence>MSRLLCVAAFAAALQPPPRAPEPPRIEKTANYKAAAEASARLAGELKAPPASRKTVAVVGGGLSGLACGKYLSDAGHEATVHEARDVLGGKWKAHRMSFAMRERPGEFTSFEFPEGVPAPLNMAAAILTNTEMLSLVDKIRMVPGLLPMLLEGQSFIDEQDELSVLQFMEKYGMPDTINEEIFIAMGKALDFIDPDKLSMTVVLTAMNRFINEADGSQTAFLDGNQPERVCAPMADRIRDAGATWKRTRPSRRSA</sequence>
<organism evidence="1 2">
    <name type="scientific">Aureococcus anophagefferens</name>
    <name type="common">Harmful bloom alga</name>
    <dbReference type="NCBI Taxonomy" id="44056"/>
    <lineage>
        <taxon>Eukaryota</taxon>
        <taxon>Sar</taxon>
        <taxon>Stramenopiles</taxon>
        <taxon>Ochrophyta</taxon>
        <taxon>Pelagophyceae</taxon>
        <taxon>Pelagomonadales</taxon>
        <taxon>Pelagomonadaceae</taxon>
        <taxon>Aureococcus</taxon>
    </lineage>
</organism>
<dbReference type="EMBL" id="JBBJCI010000365">
    <property type="protein sequence ID" value="KAK7232864.1"/>
    <property type="molecule type" value="Genomic_DNA"/>
</dbReference>
<evidence type="ECO:0000313" key="2">
    <source>
        <dbReference type="Proteomes" id="UP001363151"/>
    </source>
</evidence>
<proteinExistence type="predicted"/>
<name>A0ABR1FL80_AURAN</name>
<dbReference type="InterPro" id="IPR050464">
    <property type="entry name" value="Zeta_carotene_desat/Oxidored"/>
</dbReference>
<dbReference type="PANTHER" id="PTHR42923">
    <property type="entry name" value="PROTOPORPHYRINOGEN OXIDASE"/>
    <property type="match status" value="1"/>
</dbReference>
<reference evidence="1 2" key="1">
    <citation type="submission" date="2024-03" db="EMBL/GenBank/DDBJ databases">
        <title>Aureococcus anophagefferens CCMP1851 and Kratosvirus quantuckense: Draft genome of a second virus-susceptible host strain in the model system.</title>
        <authorList>
            <person name="Chase E."/>
            <person name="Truchon A.R."/>
            <person name="Schepens W."/>
            <person name="Wilhelm S.W."/>
        </authorList>
    </citation>
    <scope>NUCLEOTIDE SEQUENCE [LARGE SCALE GENOMIC DNA]</scope>
    <source>
        <strain evidence="1 2">CCMP1851</strain>
    </source>
</reference>
<comment type="caution">
    <text evidence="1">The sequence shown here is derived from an EMBL/GenBank/DDBJ whole genome shotgun (WGS) entry which is preliminary data.</text>
</comment>
<dbReference type="PANTHER" id="PTHR42923:SF45">
    <property type="entry name" value="15-CIS-PHYTOENE DESATURASE, CHLOROPLASTIC_CHROMOPLASTIC"/>
    <property type="match status" value="1"/>
</dbReference>
<keyword evidence="2" id="KW-1185">Reference proteome</keyword>
<dbReference type="Pfam" id="PF13450">
    <property type="entry name" value="NAD_binding_8"/>
    <property type="match status" value="1"/>
</dbReference>
<accession>A0ABR1FL80</accession>
<protein>
    <submittedName>
        <fullName evidence="1">Amine oxidase</fullName>
    </submittedName>
</protein>
<dbReference type="InterPro" id="IPR036188">
    <property type="entry name" value="FAD/NAD-bd_sf"/>
</dbReference>
<dbReference type="Gene3D" id="3.50.50.60">
    <property type="entry name" value="FAD/NAD(P)-binding domain"/>
    <property type="match status" value="1"/>
</dbReference>
<dbReference type="SUPFAM" id="SSF51905">
    <property type="entry name" value="FAD/NAD(P)-binding domain"/>
    <property type="match status" value="1"/>
</dbReference>
<evidence type="ECO:0000313" key="1">
    <source>
        <dbReference type="EMBL" id="KAK7232864.1"/>
    </source>
</evidence>
<gene>
    <name evidence="1" type="primary">PDS</name>
    <name evidence="1" type="ORF">SO694_00036013</name>
</gene>
<dbReference type="Proteomes" id="UP001363151">
    <property type="component" value="Unassembled WGS sequence"/>
</dbReference>